<reference evidence="2" key="1">
    <citation type="submission" date="2016-05" db="EMBL/GenBank/DDBJ databases">
        <title>Comparative genomics of biotechnologically important yeasts.</title>
        <authorList>
            <consortium name="DOE Joint Genome Institute"/>
            <person name="Riley R."/>
            <person name="Haridas S."/>
            <person name="Wolfe K.H."/>
            <person name="Lopes M.R."/>
            <person name="Hittinger C.T."/>
            <person name="Goker M."/>
            <person name="Salamov A."/>
            <person name="Wisecaver J."/>
            <person name="Long T.M."/>
            <person name="Aerts A.L."/>
            <person name="Barry K."/>
            <person name="Choi C."/>
            <person name="Clum A."/>
            <person name="Coughlan A.Y."/>
            <person name="Deshpande S."/>
            <person name="Douglass A.P."/>
            <person name="Hanson S.J."/>
            <person name="Klenk H.-P."/>
            <person name="Labutti K."/>
            <person name="Lapidus A."/>
            <person name="Lindquist E."/>
            <person name="Lipzen A."/>
            <person name="Meier-Kolthoff J.P."/>
            <person name="Ohm R.A."/>
            <person name="Otillar R.P."/>
            <person name="Pangilinan J."/>
            <person name="Peng Y."/>
            <person name="Rokas A."/>
            <person name="Rosa C.A."/>
            <person name="Scheuner C."/>
            <person name="Sibirny A.A."/>
            <person name="Slot J.C."/>
            <person name="Stielow J.B."/>
            <person name="Sun H."/>
            <person name="Kurtzman C.P."/>
            <person name="Blackwell M."/>
            <person name="Grigoriev I.V."/>
            <person name="Jeffries T.W."/>
        </authorList>
    </citation>
    <scope>NUCLEOTIDE SEQUENCE [LARGE SCALE GENOMIC DNA]</scope>
    <source>
        <strain evidence="2">NRRL Y-17324</strain>
    </source>
</reference>
<sequence length="138" mass="13811">MHLCSHPCPARRTLGAPRPVNPATPRNATPGSVEHALIQPAHDRSVVQVRLLRVTTSSHALSHSYRGMQLGAVGASRCSAVGISGCSADAGGISGCSADASGISGCSADASGISAHCVDGMHAMQPLQGCARNSADGS</sequence>
<dbReference type="EMBL" id="KV453909">
    <property type="protein sequence ID" value="ODV81389.1"/>
    <property type="molecule type" value="Genomic_DNA"/>
</dbReference>
<name>A0A1E4SPD8_9ASCO</name>
<evidence type="ECO:0000313" key="2">
    <source>
        <dbReference type="Proteomes" id="UP000094285"/>
    </source>
</evidence>
<accession>A0A1E4SPD8</accession>
<evidence type="ECO:0000313" key="1">
    <source>
        <dbReference type="EMBL" id="ODV81389.1"/>
    </source>
</evidence>
<proteinExistence type="predicted"/>
<protein>
    <submittedName>
        <fullName evidence="1">Uncharacterized protein</fullName>
    </submittedName>
</protein>
<dbReference type="GeneID" id="30980310"/>
<dbReference type="Proteomes" id="UP000094285">
    <property type="component" value="Unassembled WGS sequence"/>
</dbReference>
<keyword evidence="2" id="KW-1185">Reference proteome</keyword>
<dbReference type="AlphaFoldDB" id="A0A1E4SPD8"/>
<gene>
    <name evidence="1" type="ORF">CANTADRAFT_105640</name>
</gene>
<dbReference type="RefSeq" id="XP_020066511.1">
    <property type="nucleotide sequence ID" value="XM_020206173.1"/>
</dbReference>
<organism evidence="1 2">
    <name type="scientific">Suhomyces tanzawaensis NRRL Y-17324</name>
    <dbReference type="NCBI Taxonomy" id="984487"/>
    <lineage>
        <taxon>Eukaryota</taxon>
        <taxon>Fungi</taxon>
        <taxon>Dikarya</taxon>
        <taxon>Ascomycota</taxon>
        <taxon>Saccharomycotina</taxon>
        <taxon>Pichiomycetes</taxon>
        <taxon>Debaryomycetaceae</taxon>
        <taxon>Suhomyces</taxon>
    </lineage>
</organism>